<protein>
    <submittedName>
        <fullName evidence="3">Ovule protein</fullName>
    </submittedName>
</protein>
<dbReference type="Proteomes" id="UP000278627">
    <property type="component" value="Unassembled WGS sequence"/>
</dbReference>
<sequence length="162" mass="18308">MRSVYFISISFHCSNNAFSWNKQEIVTHSCHDNSKLATSFLKSFSTPTKYTSNPWISYSRPLVQTIVYHGPRSNYKLIHMSIDRTASFRINSLDESIYSSGYGSQDSSPESDWQLSNTTAMRGRLGQLEDKAVECNSIDMDEALGLDLESKSEVEDLKTIDA</sequence>
<dbReference type="WBParaSite" id="BPAG_0000234401-mRNA-1">
    <property type="protein sequence ID" value="BPAG_0000234401-mRNA-1"/>
    <property type="gene ID" value="BPAG_0000234401"/>
</dbReference>
<dbReference type="EMBL" id="UZAD01000313">
    <property type="protein sequence ID" value="VDN83500.1"/>
    <property type="molecule type" value="Genomic_DNA"/>
</dbReference>
<dbReference type="STRING" id="6280.A0A0N4T2B7"/>
<accession>A0A0N4T2B7</accession>
<evidence type="ECO:0000313" key="2">
    <source>
        <dbReference type="Proteomes" id="UP000278627"/>
    </source>
</evidence>
<evidence type="ECO:0000313" key="3">
    <source>
        <dbReference type="WBParaSite" id="BPAG_0000234401-mRNA-1"/>
    </source>
</evidence>
<keyword evidence="2" id="KW-1185">Reference proteome</keyword>
<organism evidence="3">
    <name type="scientific">Brugia pahangi</name>
    <name type="common">Filarial nematode worm</name>
    <dbReference type="NCBI Taxonomy" id="6280"/>
    <lineage>
        <taxon>Eukaryota</taxon>
        <taxon>Metazoa</taxon>
        <taxon>Ecdysozoa</taxon>
        <taxon>Nematoda</taxon>
        <taxon>Chromadorea</taxon>
        <taxon>Rhabditida</taxon>
        <taxon>Spirurina</taxon>
        <taxon>Spiruromorpha</taxon>
        <taxon>Filarioidea</taxon>
        <taxon>Onchocercidae</taxon>
        <taxon>Brugia</taxon>
    </lineage>
</organism>
<name>A0A0N4T2B7_BRUPA</name>
<dbReference type="AlphaFoldDB" id="A0A0N4T2B7"/>
<proteinExistence type="predicted"/>
<gene>
    <name evidence="1" type="ORF">BPAG_LOCUS2314</name>
</gene>
<evidence type="ECO:0000313" key="1">
    <source>
        <dbReference type="EMBL" id="VDN83500.1"/>
    </source>
</evidence>
<reference evidence="3" key="1">
    <citation type="submission" date="2017-02" db="UniProtKB">
        <authorList>
            <consortium name="WormBaseParasite"/>
        </authorList>
    </citation>
    <scope>IDENTIFICATION</scope>
</reference>
<reference evidence="1 2" key="2">
    <citation type="submission" date="2018-11" db="EMBL/GenBank/DDBJ databases">
        <authorList>
            <consortium name="Pathogen Informatics"/>
        </authorList>
    </citation>
    <scope>NUCLEOTIDE SEQUENCE [LARGE SCALE GENOMIC DNA]</scope>
</reference>